<feature type="compositionally biased region" description="Acidic residues" evidence="6">
    <location>
        <begin position="205"/>
        <end position="218"/>
    </location>
</feature>
<evidence type="ECO:0000313" key="10">
    <source>
        <dbReference type="Proteomes" id="UP000664132"/>
    </source>
</evidence>
<dbReference type="Pfam" id="PF24882">
    <property type="entry name" value="WHD_ORC2"/>
    <property type="match status" value="1"/>
</dbReference>
<comment type="function">
    <text evidence="5">Component of the origin recognition complex (ORC) that binds origins of replication. DNA-binding is ATP-dependent. ORC is required to assemble the pre-replication complex necessary to initiate DNA replication.</text>
</comment>
<keyword evidence="3 5" id="KW-0235">DNA replication</keyword>
<organism evidence="9 10">
    <name type="scientific">Cadophora malorum</name>
    <dbReference type="NCBI Taxonomy" id="108018"/>
    <lineage>
        <taxon>Eukaryota</taxon>
        <taxon>Fungi</taxon>
        <taxon>Dikarya</taxon>
        <taxon>Ascomycota</taxon>
        <taxon>Pezizomycotina</taxon>
        <taxon>Leotiomycetes</taxon>
        <taxon>Helotiales</taxon>
        <taxon>Ploettnerulaceae</taxon>
        <taxon>Cadophora</taxon>
    </lineage>
</organism>
<feature type="compositionally biased region" description="Polar residues" evidence="6">
    <location>
        <begin position="114"/>
        <end position="133"/>
    </location>
</feature>
<dbReference type="PANTHER" id="PTHR14052:SF0">
    <property type="entry name" value="ORIGIN RECOGNITION COMPLEX SUBUNIT 2"/>
    <property type="match status" value="1"/>
</dbReference>
<comment type="similarity">
    <text evidence="2 5">Belongs to the ORC2 family.</text>
</comment>
<evidence type="ECO:0000259" key="7">
    <source>
        <dbReference type="Pfam" id="PF04084"/>
    </source>
</evidence>
<feature type="region of interest" description="Disordered" evidence="6">
    <location>
        <begin position="205"/>
        <end position="256"/>
    </location>
</feature>
<feature type="compositionally biased region" description="Acidic residues" evidence="6">
    <location>
        <begin position="90"/>
        <end position="101"/>
    </location>
</feature>
<comment type="subunit">
    <text evidence="5">Component of the origin recognition complex (ORC).</text>
</comment>
<dbReference type="GO" id="GO:0006260">
    <property type="term" value="P:DNA replication"/>
    <property type="evidence" value="ECO:0007669"/>
    <property type="project" value="UniProtKB-UniRule"/>
</dbReference>
<feature type="compositionally biased region" description="Basic residues" evidence="6">
    <location>
        <begin position="233"/>
        <end position="244"/>
    </location>
</feature>
<accession>A0A8H7TDK9</accession>
<gene>
    <name evidence="9" type="ORF">IFR04_008986</name>
</gene>
<dbReference type="InterPro" id="IPR007220">
    <property type="entry name" value="ORC2"/>
</dbReference>
<evidence type="ECO:0000256" key="6">
    <source>
        <dbReference type="SAM" id="MobiDB-lite"/>
    </source>
</evidence>
<dbReference type="GO" id="GO:0003688">
    <property type="term" value="F:DNA replication origin binding"/>
    <property type="evidence" value="ECO:0007669"/>
    <property type="project" value="UniProtKB-UniRule"/>
</dbReference>
<dbReference type="InterPro" id="IPR056773">
    <property type="entry name" value="WHD_ORC2"/>
</dbReference>
<evidence type="ECO:0000256" key="5">
    <source>
        <dbReference type="RuleBase" id="RU368084"/>
    </source>
</evidence>
<evidence type="ECO:0000256" key="2">
    <source>
        <dbReference type="ARBA" id="ARBA00007421"/>
    </source>
</evidence>
<dbReference type="OrthoDB" id="346673at2759"/>
<dbReference type="PANTHER" id="PTHR14052">
    <property type="entry name" value="ORIGIN RECOGNITION COMPLEX SUBUNIT 2"/>
    <property type="match status" value="1"/>
</dbReference>
<evidence type="ECO:0000256" key="1">
    <source>
        <dbReference type="ARBA" id="ARBA00004123"/>
    </source>
</evidence>
<keyword evidence="10" id="KW-1185">Reference proteome</keyword>
<proteinExistence type="inferred from homology"/>
<feature type="domain" description="Origin recognition complex subunit 2 RecA-like" evidence="7">
    <location>
        <begin position="301"/>
        <end position="469"/>
    </location>
</feature>
<evidence type="ECO:0000256" key="3">
    <source>
        <dbReference type="ARBA" id="ARBA00022705"/>
    </source>
</evidence>
<feature type="domain" description="Origin recognition complex subunit 2 winged-helix" evidence="8">
    <location>
        <begin position="554"/>
        <end position="613"/>
    </location>
</feature>
<dbReference type="EMBL" id="JAFJYH010000143">
    <property type="protein sequence ID" value="KAG4417849.1"/>
    <property type="molecule type" value="Genomic_DNA"/>
</dbReference>
<comment type="caution">
    <text evidence="9">The sequence shown here is derived from an EMBL/GenBank/DDBJ whole genome shotgun (WGS) entry which is preliminary data.</text>
</comment>
<evidence type="ECO:0000313" key="9">
    <source>
        <dbReference type="EMBL" id="KAG4417849.1"/>
    </source>
</evidence>
<keyword evidence="4 5" id="KW-0539">Nucleus</keyword>
<dbReference type="InterPro" id="IPR056772">
    <property type="entry name" value="RecA-like_ORC2"/>
</dbReference>
<feature type="region of interest" description="Disordered" evidence="6">
    <location>
        <begin position="28"/>
        <end position="175"/>
    </location>
</feature>
<dbReference type="Proteomes" id="UP000664132">
    <property type="component" value="Unassembled WGS sequence"/>
</dbReference>
<name>A0A8H7TDK9_9HELO</name>
<dbReference type="AlphaFoldDB" id="A0A8H7TDK9"/>
<reference evidence="9" key="1">
    <citation type="submission" date="2021-02" db="EMBL/GenBank/DDBJ databases">
        <title>Genome sequence Cadophora malorum strain M34.</title>
        <authorList>
            <person name="Stefanovic E."/>
            <person name="Vu D."/>
            <person name="Scully C."/>
            <person name="Dijksterhuis J."/>
            <person name="Roader J."/>
            <person name="Houbraken J."/>
        </authorList>
    </citation>
    <scope>NUCLEOTIDE SEQUENCE</scope>
    <source>
        <strain evidence="9">M34</strain>
    </source>
</reference>
<evidence type="ECO:0000259" key="8">
    <source>
        <dbReference type="Pfam" id="PF24882"/>
    </source>
</evidence>
<feature type="compositionally biased region" description="Basic and acidic residues" evidence="6">
    <location>
        <begin position="32"/>
        <end position="45"/>
    </location>
</feature>
<comment type="subcellular location">
    <subcellularLocation>
        <location evidence="1 5">Nucleus</location>
    </subcellularLocation>
</comment>
<sequence>MARRDRVSVQVLRGSKKSLTLIEYAAMKRKKAEVTDSRAEDEPSLKRTRSIRGTPNGATKLQKKNGKEVKPANKETPSNVEGNSERSEIDNVDGEEEDDLENYTSDIVAAVTSPRKSAQRTPNKTSASVTNGATPKKQLLGKKLFATPVKANEDGDENDTPRIERNANRSARRKSTRTLIERTILGNTSDNDEEDEDIAQQIYDSEEDGMGQDADEDMGEAKDETTVPETPSKRGRKKGSKVQRRSPTPPQDLTAHEKYFFQNRGGRAKTSNNNLSSLALLDHEEYFTRARNLKDPHADDINFLEQLHAESFNQWQFELSQDFSICAFGWGSKRSLLMQFADHIYKSQTDHAKAKIVIVNGYVDNLTVKDVLNTVASAIAERGHKLGSQPAEMLENLVALLEEDKSRDVTLIIHSIDRVPLRKSATQTILSRLSAHPQIHLIASADHPSFPLLWDSSLRSAYNFLFHDCTTFQPSSSEVDTVDEVHDLLGRSGRRVGGKEGVSFVLKSLPENAKNLFKVLIGEQLVAMDEGPGAMLDGEEGEDGIDQRTGNYRKTEVGVEYRVLYQKAVEEFICSNEMNFRTLLKEFHDHQMIQSRKDGLGTEILSVPFRKEELETILEDIAS</sequence>
<protein>
    <recommendedName>
        <fullName evidence="5">Origin recognition complex subunit 2</fullName>
    </recommendedName>
</protein>
<dbReference type="Pfam" id="PF04084">
    <property type="entry name" value="RecA-like_ORC2"/>
    <property type="match status" value="1"/>
</dbReference>
<dbReference type="GO" id="GO:0005664">
    <property type="term" value="C:nuclear origin of replication recognition complex"/>
    <property type="evidence" value="ECO:0007669"/>
    <property type="project" value="UniProtKB-UniRule"/>
</dbReference>
<evidence type="ECO:0000256" key="4">
    <source>
        <dbReference type="ARBA" id="ARBA00023242"/>
    </source>
</evidence>